<dbReference type="InterPro" id="IPR000421">
    <property type="entry name" value="FA58C"/>
</dbReference>
<dbReference type="SMART" id="SM00235">
    <property type="entry name" value="ZnMc"/>
    <property type="match status" value="1"/>
</dbReference>
<keyword evidence="6 7" id="KW-0862">Zinc</keyword>
<dbReference type="OrthoDB" id="5969257at2759"/>
<evidence type="ECO:0000256" key="7">
    <source>
        <dbReference type="RuleBase" id="RU361183"/>
    </source>
</evidence>
<dbReference type="RefSeq" id="XP_031566061.1">
    <property type="nucleotide sequence ID" value="XM_031710201.1"/>
</dbReference>
<evidence type="ECO:0000256" key="3">
    <source>
        <dbReference type="ARBA" id="ARBA00022670"/>
    </source>
</evidence>
<evidence type="ECO:0000256" key="8">
    <source>
        <dbReference type="SAM" id="MobiDB-lite"/>
    </source>
</evidence>
<feature type="domain" description="F5/8 type C" evidence="9">
    <location>
        <begin position="483"/>
        <end position="637"/>
    </location>
</feature>
<evidence type="ECO:0000259" key="9">
    <source>
        <dbReference type="PROSITE" id="PS50022"/>
    </source>
</evidence>
<keyword evidence="12" id="KW-1185">Reference proteome</keyword>
<dbReference type="AlphaFoldDB" id="A0A6P8IH27"/>
<evidence type="ECO:0000259" key="10">
    <source>
        <dbReference type="PROSITE" id="PS51670"/>
    </source>
</evidence>
<evidence type="ECO:0000313" key="13">
    <source>
        <dbReference type="RefSeq" id="XP_031566061.1"/>
    </source>
</evidence>
<dbReference type="PANTHER" id="PTHR10127">
    <property type="entry name" value="DISCOIDIN, CUB, EGF, LAMININ , AND ZINC METALLOPROTEASE DOMAIN CONTAINING"/>
    <property type="match status" value="1"/>
</dbReference>
<dbReference type="KEGG" id="aten:116301183"/>
<evidence type="ECO:0000313" key="12">
    <source>
        <dbReference type="Proteomes" id="UP000515163"/>
    </source>
</evidence>
<feature type="disulfide bond" evidence="5">
    <location>
        <begin position="334"/>
        <end position="368"/>
    </location>
</feature>
<dbReference type="InterPro" id="IPR024079">
    <property type="entry name" value="MetalloPept_cat_dom_sf"/>
</dbReference>
<dbReference type="InterPro" id="IPR006026">
    <property type="entry name" value="Peptidase_Metallo"/>
</dbReference>
<keyword evidence="6 7" id="KW-0479">Metal-binding</keyword>
<feature type="chain" id="PRO_5028520849" description="Metalloendopeptidase" evidence="7">
    <location>
        <begin position="17"/>
        <end position="637"/>
    </location>
</feature>
<dbReference type="InterPro" id="IPR034035">
    <property type="entry name" value="Astacin-like_dom"/>
</dbReference>
<protein>
    <recommendedName>
        <fullName evidence="7">Metalloendopeptidase</fullName>
        <ecNumber evidence="7">3.4.24.-</ecNumber>
    </recommendedName>
</protein>
<dbReference type="Pfam" id="PF00754">
    <property type="entry name" value="F5_F8_type_C"/>
    <property type="match status" value="1"/>
</dbReference>
<evidence type="ECO:0000256" key="6">
    <source>
        <dbReference type="PROSITE-ProRule" id="PRU01211"/>
    </source>
</evidence>
<dbReference type="InParanoid" id="A0A6P8IH27"/>
<comment type="caution">
    <text evidence="5">Lacks conserved residue(s) required for the propagation of feature annotation.</text>
</comment>
<dbReference type="PROSITE" id="PS51670">
    <property type="entry name" value="SHKT"/>
    <property type="match status" value="3"/>
</dbReference>
<dbReference type="PRINTS" id="PR00480">
    <property type="entry name" value="ASTACIN"/>
</dbReference>
<dbReference type="GeneID" id="116301183"/>
<feature type="disulfide bond" evidence="5">
    <location>
        <begin position="295"/>
        <end position="329"/>
    </location>
</feature>
<gene>
    <name evidence="13" type="primary">LOC116301183</name>
</gene>
<name>A0A6P8IH27_ACTTE</name>
<dbReference type="GO" id="GO:0006508">
    <property type="term" value="P:proteolysis"/>
    <property type="evidence" value="ECO:0007669"/>
    <property type="project" value="UniProtKB-KW"/>
</dbReference>
<keyword evidence="3 6" id="KW-0645">Protease</keyword>
<comment type="cofactor">
    <cofactor evidence="6 7">
        <name>Zn(2+)</name>
        <dbReference type="ChEBI" id="CHEBI:29105"/>
    </cofactor>
    <text evidence="6 7">Binds 1 zinc ion per subunit.</text>
</comment>
<evidence type="ECO:0000256" key="1">
    <source>
        <dbReference type="ARBA" id="ARBA00002657"/>
    </source>
</evidence>
<dbReference type="Pfam" id="PF01549">
    <property type="entry name" value="ShK"/>
    <property type="match status" value="3"/>
</dbReference>
<feature type="binding site" evidence="6">
    <location>
        <position position="168"/>
    </location>
    <ligand>
        <name>Zn(2+)</name>
        <dbReference type="ChEBI" id="CHEBI:29105"/>
        <note>catalytic</note>
    </ligand>
</feature>
<dbReference type="Proteomes" id="UP000515163">
    <property type="component" value="Unplaced"/>
</dbReference>
<dbReference type="CDD" id="cd00057">
    <property type="entry name" value="FA58C"/>
    <property type="match status" value="1"/>
</dbReference>
<reference evidence="13" key="1">
    <citation type="submission" date="2025-08" db="UniProtKB">
        <authorList>
            <consortium name="RefSeq"/>
        </authorList>
    </citation>
    <scope>IDENTIFICATION</scope>
    <source>
        <tissue evidence="13">Tentacle</tissue>
    </source>
</reference>
<dbReference type="PROSITE" id="PS50022">
    <property type="entry name" value="FA58C_3"/>
    <property type="match status" value="1"/>
</dbReference>
<dbReference type="SMART" id="SM00254">
    <property type="entry name" value="ShKT"/>
    <property type="match status" value="3"/>
</dbReference>
<feature type="compositionally biased region" description="Pro residues" evidence="8">
    <location>
        <begin position="404"/>
        <end position="430"/>
    </location>
</feature>
<dbReference type="SUPFAM" id="SSF55486">
    <property type="entry name" value="Metalloproteases ('zincins'), catalytic domain"/>
    <property type="match status" value="1"/>
</dbReference>
<dbReference type="PROSITE" id="PS51864">
    <property type="entry name" value="ASTACIN"/>
    <property type="match status" value="1"/>
</dbReference>
<dbReference type="InterPro" id="IPR003582">
    <property type="entry name" value="ShKT_dom"/>
</dbReference>
<feature type="binding site" evidence="6">
    <location>
        <position position="174"/>
    </location>
    <ligand>
        <name>Zn(2+)</name>
        <dbReference type="ChEBI" id="CHEBI:29105"/>
        <note>catalytic</note>
    </ligand>
</feature>
<dbReference type="InterPro" id="IPR008979">
    <property type="entry name" value="Galactose-bd-like_sf"/>
</dbReference>
<feature type="domain" description="ShKT" evidence="10">
    <location>
        <begin position="295"/>
        <end position="329"/>
    </location>
</feature>
<feature type="region of interest" description="Disordered" evidence="8">
    <location>
        <begin position="395"/>
        <end position="433"/>
    </location>
</feature>
<dbReference type="GO" id="GO:0004222">
    <property type="term" value="F:metalloendopeptidase activity"/>
    <property type="evidence" value="ECO:0007669"/>
    <property type="project" value="UniProtKB-UniRule"/>
</dbReference>
<evidence type="ECO:0000256" key="4">
    <source>
        <dbReference type="ARBA" id="ARBA00022801"/>
    </source>
</evidence>
<keyword evidence="6 7" id="KW-0482">Metalloprotease</keyword>
<feature type="domain" description="ShKT" evidence="10">
    <location>
        <begin position="438"/>
        <end position="472"/>
    </location>
</feature>
<accession>A0A6P8IH27</accession>
<feature type="domain" description="Peptidase M12A" evidence="11">
    <location>
        <begin position="70"/>
        <end position="267"/>
    </location>
</feature>
<keyword evidence="4 6" id="KW-0378">Hydrolase</keyword>
<feature type="binding site" evidence="6">
    <location>
        <position position="164"/>
    </location>
    <ligand>
        <name>Zn(2+)</name>
        <dbReference type="ChEBI" id="CHEBI:29105"/>
        <note>catalytic</note>
    </ligand>
</feature>
<organism evidence="12 13">
    <name type="scientific">Actinia tenebrosa</name>
    <name type="common">Australian red waratah sea anemone</name>
    <dbReference type="NCBI Taxonomy" id="6105"/>
    <lineage>
        <taxon>Eukaryota</taxon>
        <taxon>Metazoa</taxon>
        <taxon>Cnidaria</taxon>
        <taxon>Anthozoa</taxon>
        <taxon>Hexacorallia</taxon>
        <taxon>Actiniaria</taxon>
        <taxon>Actiniidae</taxon>
        <taxon>Actinia</taxon>
    </lineage>
</organism>
<dbReference type="Gene3D" id="3.40.390.10">
    <property type="entry name" value="Collagenase (Catalytic Domain)"/>
    <property type="match status" value="1"/>
</dbReference>
<dbReference type="CDD" id="cd04280">
    <property type="entry name" value="ZnMc_astacin_like"/>
    <property type="match status" value="1"/>
</dbReference>
<keyword evidence="5" id="KW-1015">Disulfide bond</keyword>
<evidence type="ECO:0000256" key="5">
    <source>
        <dbReference type="PROSITE-ProRule" id="PRU01005"/>
    </source>
</evidence>
<proteinExistence type="predicted"/>
<feature type="domain" description="ShKT" evidence="10">
    <location>
        <begin position="334"/>
        <end position="368"/>
    </location>
</feature>
<dbReference type="PROSITE" id="PS01285">
    <property type="entry name" value="FA58C_1"/>
    <property type="match status" value="1"/>
</dbReference>
<dbReference type="SUPFAM" id="SSF49785">
    <property type="entry name" value="Galactose-binding domain-like"/>
    <property type="match status" value="1"/>
</dbReference>
<dbReference type="Pfam" id="PF01400">
    <property type="entry name" value="Astacin"/>
    <property type="match status" value="1"/>
</dbReference>
<comment type="function">
    <text evidence="1">Metalloprotease.</text>
</comment>
<keyword evidence="7" id="KW-0732">Signal</keyword>
<feature type="active site" evidence="6">
    <location>
        <position position="165"/>
    </location>
</feature>
<dbReference type="PANTHER" id="PTHR10127:SF893">
    <property type="entry name" value="METALLOENDOPEPTIDASE"/>
    <property type="match status" value="1"/>
</dbReference>
<dbReference type="GO" id="GO:0008270">
    <property type="term" value="F:zinc ion binding"/>
    <property type="evidence" value="ECO:0007669"/>
    <property type="project" value="UniProtKB-UniRule"/>
</dbReference>
<dbReference type="GO" id="GO:0090729">
    <property type="term" value="F:toxin activity"/>
    <property type="evidence" value="ECO:0007669"/>
    <property type="project" value="UniProtKB-KW"/>
</dbReference>
<feature type="disulfide bond" evidence="5">
    <location>
        <begin position="438"/>
        <end position="472"/>
    </location>
</feature>
<dbReference type="InterPro" id="IPR001506">
    <property type="entry name" value="Peptidase_M12A"/>
</dbReference>
<evidence type="ECO:0000259" key="11">
    <source>
        <dbReference type="PROSITE" id="PS51864"/>
    </source>
</evidence>
<dbReference type="Gene3D" id="2.60.120.260">
    <property type="entry name" value="Galactose-binding domain-like"/>
    <property type="match status" value="1"/>
</dbReference>
<keyword evidence="2" id="KW-0800">Toxin</keyword>
<dbReference type="SMART" id="SM00231">
    <property type="entry name" value="FA58C"/>
    <property type="match status" value="1"/>
</dbReference>
<sequence>MVRSLCFFVLLPVVLSQVQQGPIGAGQIPDDLLKSPESHSHLFHGDIKLTPAQELNMERYGNPYGTPLGRAASSVDKERWPNAVIPYEFDCSIANMESAITSVKRAMAEWEAKTCIRFKPKTTETAFLQFFRGQGCWGHVGHTANYMSQISIGDNCDFHHVMTHEIGHSVGFWHEQSRPDRDNSIQVLWENVLPGLEDAFAKRSWGTEVIDYGSKYDFASIMHYPFTAFSKNGKPTIRAIADMQGKTPYVELSPDDAMQTNAMYKCDAVMRKRMADDFEANFKPLPRIVKRSNTCSDKSANCQSYKDSGLCNAHADSLIYWCPVTCDMCSSDSCMDKKGNCKAWVAGGHCQTNPEALKIDCPYSCNFCGNPTTQAPVITQAPVTVLPTTKHNCGTVGPTTQAPNTPPPPTQAPTPEPPTALPPTAQPPTPSQAVGLRCADKRSKCPTYAQQGECVKSGWVFRNCLISCKAKCDTQPLKPDGDCANALGLGWDFTLPDSAFTSSSTLTPGGGWSAPAHSARLYFEDDRNRKLIGGWCMTARDNNQWLKIDLGKEKKITGIATQGRDVFYEHVEKYELEFSRDGSSWTKYPKVFNGNCDHFTPVLNRFNTQVARYVRVLPYNLPNQYAWPCMRVELYGC</sequence>
<dbReference type="FunFam" id="3.40.390.10:FF:000114">
    <property type="entry name" value="Metalloendopeptidase"/>
    <property type="match status" value="1"/>
</dbReference>
<evidence type="ECO:0000256" key="2">
    <source>
        <dbReference type="ARBA" id="ARBA00022656"/>
    </source>
</evidence>
<dbReference type="EC" id="3.4.24.-" evidence="7"/>
<feature type="signal peptide" evidence="7">
    <location>
        <begin position="1"/>
        <end position="16"/>
    </location>
</feature>